<dbReference type="GO" id="GO:0005737">
    <property type="term" value="C:cytoplasm"/>
    <property type="evidence" value="ECO:0007669"/>
    <property type="project" value="TreeGrafter"/>
</dbReference>
<dbReference type="InterPro" id="IPR017850">
    <property type="entry name" value="Alkaline_phosphatase_core_sf"/>
</dbReference>
<dbReference type="EMBL" id="GU474912">
    <property type="protein sequence ID" value="ADI19152.1"/>
    <property type="molecule type" value="Genomic_DNA"/>
</dbReference>
<accession>E0XXL1</accession>
<protein>
    <submittedName>
        <fullName evidence="5">Arylsulfatase a and related enzymes</fullName>
    </submittedName>
</protein>
<proteinExistence type="predicted"/>
<feature type="domain" description="Sulfatase N-terminal" evidence="4">
    <location>
        <begin position="3"/>
        <end position="346"/>
    </location>
</feature>
<dbReference type="PANTHER" id="PTHR45953:SF1">
    <property type="entry name" value="IDURONATE 2-SULFATASE"/>
    <property type="match status" value="1"/>
</dbReference>
<dbReference type="GO" id="GO:0046872">
    <property type="term" value="F:metal ion binding"/>
    <property type="evidence" value="ECO:0007669"/>
    <property type="project" value="UniProtKB-KW"/>
</dbReference>
<evidence type="ECO:0000256" key="1">
    <source>
        <dbReference type="ARBA" id="ARBA00022723"/>
    </source>
</evidence>
<dbReference type="Pfam" id="PF00884">
    <property type="entry name" value="Sulfatase"/>
    <property type="match status" value="1"/>
</dbReference>
<keyword evidence="1" id="KW-0479">Metal-binding</keyword>
<feature type="region of interest" description="Disordered" evidence="3">
    <location>
        <begin position="119"/>
        <end position="143"/>
    </location>
</feature>
<dbReference type="SUPFAM" id="SSF53649">
    <property type="entry name" value="Alkaline phosphatase-like"/>
    <property type="match status" value="1"/>
</dbReference>
<dbReference type="InterPro" id="IPR000917">
    <property type="entry name" value="Sulfatase_N"/>
</dbReference>
<dbReference type="Gene3D" id="3.40.720.10">
    <property type="entry name" value="Alkaline Phosphatase, subunit A"/>
    <property type="match status" value="1"/>
</dbReference>
<evidence type="ECO:0000256" key="3">
    <source>
        <dbReference type="SAM" id="MobiDB-lite"/>
    </source>
</evidence>
<evidence type="ECO:0000313" key="5">
    <source>
        <dbReference type="EMBL" id="ADI19152.1"/>
    </source>
</evidence>
<organism evidence="5">
    <name type="scientific">uncultured delta proteobacterium HF0130_05G09</name>
    <dbReference type="NCBI Taxonomy" id="710827"/>
    <lineage>
        <taxon>Bacteria</taxon>
        <taxon>Deltaproteobacteria</taxon>
        <taxon>environmental samples</taxon>
    </lineage>
</organism>
<sequence length="506" mass="58344">MKKNLIFIQSDQHNYNCLGCNGDEVVNTPNLDKLAKKGISFTNVYSASPICVPSRMSFLTGMMPYENEIWTNDQILNSAIPTYAHAMGAGGYNPIQFGRLHLNGIDQYHGFTERYVGDHNRNHLGSPREPGTHNSELKGTAGPSRISLKKSGIGLSAYEIHDRVVTDTVIDYLKNNKTKLLNSDKGFSISIGYMLPHQPYICSQNLYEKYEKKINLPKVDSELIEECHSYIKWWREKTDTVNVSTDEIKRCRIAYWALVEVLDSMIGEIINILEKLDLIENTLIVYTSDHGDQLGEHGLWWKQTFYEDSVKVPVIISSNNNFPNGEINNRIISHYDIMETMLDLTDCPKLTRSKGKSLKQLINNPKDKNWDDIVFSEYCTDDSSLANYSSNLGGKDIHSKEGGVQNRMIRYKNWKFNYYEGYKSQLFDLDNDPKELDDLYQSKACNDIKDKLHRMIKKSWDPKLIHKKMILLKKEQLLQQKWANKTDPPDQLRWNLDPNTQSSKLY</sequence>
<reference evidence="5" key="1">
    <citation type="journal article" date="2011" name="Environ. Microbiol.">
        <title>Time-series analyses of Monterey Bay coastal microbial picoplankton using a 'genome proxy' microarray.</title>
        <authorList>
            <person name="Rich V.I."/>
            <person name="Pham V.D."/>
            <person name="Eppley J."/>
            <person name="Shi Y."/>
            <person name="DeLong E.F."/>
        </authorList>
    </citation>
    <scope>NUCLEOTIDE SEQUENCE</scope>
</reference>
<dbReference type="GO" id="GO:0008484">
    <property type="term" value="F:sulfuric ester hydrolase activity"/>
    <property type="evidence" value="ECO:0007669"/>
    <property type="project" value="TreeGrafter"/>
</dbReference>
<dbReference type="AlphaFoldDB" id="E0XXL1"/>
<dbReference type="PANTHER" id="PTHR45953">
    <property type="entry name" value="IDURONATE 2-SULFATASE"/>
    <property type="match status" value="1"/>
</dbReference>
<dbReference type="CDD" id="cd16037">
    <property type="entry name" value="sulfatase_like"/>
    <property type="match status" value="1"/>
</dbReference>
<name>E0XXL1_9DELT</name>
<evidence type="ECO:0000259" key="4">
    <source>
        <dbReference type="Pfam" id="PF00884"/>
    </source>
</evidence>
<evidence type="ECO:0000256" key="2">
    <source>
        <dbReference type="ARBA" id="ARBA00022801"/>
    </source>
</evidence>
<keyword evidence="2" id="KW-0378">Hydrolase</keyword>